<evidence type="ECO:0000313" key="6">
    <source>
        <dbReference type="EMBL" id="MDG9699526.1"/>
    </source>
</evidence>
<dbReference type="InterPro" id="IPR047657">
    <property type="entry name" value="PmbA"/>
</dbReference>
<dbReference type="Pfam" id="PF19289">
    <property type="entry name" value="PmbA_TldD_3rd"/>
    <property type="match status" value="1"/>
</dbReference>
<reference evidence="6 7" key="1">
    <citation type="submission" date="2023-04" db="EMBL/GenBank/DDBJ databases">
        <title>Ottowia paracancer sp. nov., isolated from human stomach.</title>
        <authorList>
            <person name="Song Y."/>
        </authorList>
    </citation>
    <scope>NUCLEOTIDE SEQUENCE [LARGE SCALE GENOMIC DNA]</scope>
    <source>
        <strain evidence="6 7">10c7w1</strain>
    </source>
</reference>
<evidence type="ECO:0000256" key="2">
    <source>
        <dbReference type="SAM" id="MobiDB-lite"/>
    </source>
</evidence>
<proteinExistence type="inferred from homology"/>
<evidence type="ECO:0000313" key="7">
    <source>
        <dbReference type="Proteomes" id="UP001237156"/>
    </source>
</evidence>
<dbReference type="EMBL" id="JARVII010000012">
    <property type="protein sequence ID" value="MDG9699526.1"/>
    <property type="molecule type" value="Genomic_DNA"/>
</dbReference>
<feature type="domain" description="Metalloprotease TldD/E central" evidence="5">
    <location>
        <begin position="151"/>
        <end position="256"/>
    </location>
</feature>
<feature type="region of interest" description="Disordered" evidence="2">
    <location>
        <begin position="1"/>
        <end position="20"/>
    </location>
</feature>
<gene>
    <name evidence="6" type="primary">pmbA</name>
    <name evidence="6" type="ORF">QB898_07355</name>
</gene>
<dbReference type="NCBIfam" id="NF008268">
    <property type="entry name" value="PRK11040.1"/>
    <property type="match status" value="1"/>
</dbReference>
<feature type="compositionally biased region" description="Basic and acidic residues" evidence="2">
    <location>
        <begin position="1"/>
        <end position="10"/>
    </location>
</feature>
<comment type="caution">
    <text evidence="6">The sequence shown here is derived from an EMBL/GenBank/DDBJ whole genome shotgun (WGS) entry which is preliminary data.</text>
</comment>
<dbReference type="Gene3D" id="3.30.2290.10">
    <property type="entry name" value="PmbA/TldD superfamily"/>
    <property type="match status" value="1"/>
</dbReference>
<comment type="similarity">
    <text evidence="1">Belongs to the peptidase U62 family.</text>
</comment>
<keyword evidence="6" id="KW-0378">Hydrolase</keyword>
<dbReference type="InterPro" id="IPR045570">
    <property type="entry name" value="Metalloprtase-TldD/E_cen_dom"/>
</dbReference>
<dbReference type="InterPro" id="IPR045569">
    <property type="entry name" value="Metalloprtase-TldD/E_C"/>
</dbReference>
<dbReference type="InterPro" id="IPR036059">
    <property type="entry name" value="TldD/PmbA_sf"/>
</dbReference>
<feature type="domain" description="Metalloprotease TldD/E N-terminal" evidence="3">
    <location>
        <begin position="60"/>
        <end position="120"/>
    </location>
</feature>
<organism evidence="6 7">
    <name type="scientific">Ottowia cancrivicina</name>
    <dbReference type="NCBI Taxonomy" id="3040346"/>
    <lineage>
        <taxon>Bacteria</taxon>
        <taxon>Pseudomonadati</taxon>
        <taxon>Pseudomonadota</taxon>
        <taxon>Betaproteobacteria</taxon>
        <taxon>Burkholderiales</taxon>
        <taxon>Comamonadaceae</taxon>
        <taxon>Ottowia</taxon>
    </lineage>
</organism>
<dbReference type="GO" id="GO:0008237">
    <property type="term" value="F:metallopeptidase activity"/>
    <property type="evidence" value="ECO:0007669"/>
    <property type="project" value="UniProtKB-KW"/>
</dbReference>
<name>A0AAW6RLN8_9BURK</name>
<dbReference type="PANTHER" id="PTHR43421:SF1">
    <property type="entry name" value="METALLOPROTEASE PMBA"/>
    <property type="match status" value="1"/>
</dbReference>
<evidence type="ECO:0000259" key="4">
    <source>
        <dbReference type="Pfam" id="PF19289"/>
    </source>
</evidence>
<keyword evidence="6" id="KW-0645">Protease</keyword>
<dbReference type="RefSeq" id="WP_279524428.1">
    <property type="nucleotide sequence ID" value="NZ_JARVII010000012.1"/>
</dbReference>
<dbReference type="PANTHER" id="PTHR43421">
    <property type="entry name" value="METALLOPROTEASE PMBA"/>
    <property type="match status" value="1"/>
</dbReference>
<dbReference type="Pfam" id="PF01523">
    <property type="entry name" value="PmbA_TldD_1st"/>
    <property type="match status" value="1"/>
</dbReference>
<dbReference type="EC" id="3.4.24.-" evidence="6"/>
<evidence type="ECO:0000256" key="1">
    <source>
        <dbReference type="ARBA" id="ARBA00005836"/>
    </source>
</evidence>
<dbReference type="Proteomes" id="UP001237156">
    <property type="component" value="Unassembled WGS sequence"/>
</dbReference>
<evidence type="ECO:0000259" key="3">
    <source>
        <dbReference type="Pfam" id="PF01523"/>
    </source>
</evidence>
<dbReference type="AlphaFoldDB" id="A0AAW6RLN8"/>
<dbReference type="Pfam" id="PF19290">
    <property type="entry name" value="PmbA_TldD_2nd"/>
    <property type="match status" value="1"/>
</dbReference>
<keyword evidence="7" id="KW-1185">Reference proteome</keyword>
<evidence type="ECO:0000259" key="5">
    <source>
        <dbReference type="Pfam" id="PF19290"/>
    </source>
</evidence>
<sequence>MRKPVNKPEKTASAASSFAPAASAQTLPGFTHSRAQFEELADAAMSHARKLGASDVAADVSESAGLSVSARQGELETVEHSLDKSLAVTVYIGHKSGSASTCDFSPQAVRQTVQAAYDIARYITEDPASGLPDEADVAGPQAASLDLDLFHPWNPSVEQALALALACEQAALQTSPHISNSEGAGVSAQQSHFFSAHSHGFRGGYASSRHSFSVSVIAGQGDAMQRDGWFSAERNAARLASPEAVGRYAAERALSRVGARKISTRECPVLFEAPLAAGLLGHFVQAVSGGALYRKNTFLAGSLGQPVFAGHVEITENPFIPGGRGSAPFDGEGVRVTPRQVVQAGRVAGYFLGSYSARKLGMKTTGNAGGSHNLRLYSRQTSAQDDLPAMLQKLGTGLFVTELMGSGVNYVTGDYSRGASGYWVENGQIAYPVQEVTIAGNLREMFLNLQAIGADAYTYGAKTSGSVLIARMKVAGS</sequence>
<dbReference type="InterPro" id="IPR035068">
    <property type="entry name" value="TldD/PmbA_N"/>
</dbReference>
<keyword evidence="6" id="KW-0482">Metalloprotease</keyword>
<accession>A0AAW6RLN8</accession>
<feature type="domain" description="Metalloprotease TldD/E C-terminal" evidence="4">
    <location>
        <begin position="264"/>
        <end position="476"/>
    </location>
</feature>
<dbReference type="InterPro" id="IPR002510">
    <property type="entry name" value="Metalloprtase-TldD/E_N"/>
</dbReference>
<dbReference type="SUPFAM" id="SSF111283">
    <property type="entry name" value="Putative modulator of DNA gyrase, PmbA/TldD"/>
    <property type="match status" value="1"/>
</dbReference>
<protein>
    <submittedName>
        <fullName evidence="6">Metalloprotease PmbA</fullName>
        <ecNumber evidence="6">3.4.24.-</ecNumber>
    </submittedName>
</protein>
<dbReference type="GO" id="GO:0006508">
    <property type="term" value="P:proteolysis"/>
    <property type="evidence" value="ECO:0007669"/>
    <property type="project" value="InterPro"/>
</dbReference>
<dbReference type="GO" id="GO:0005829">
    <property type="term" value="C:cytosol"/>
    <property type="evidence" value="ECO:0007669"/>
    <property type="project" value="TreeGrafter"/>
</dbReference>